<feature type="region of interest" description="Disordered" evidence="1">
    <location>
        <begin position="44"/>
        <end position="97"/>
    </location>
</feature>
<dbReference type="EMBL" id="BSSD01000005">
    <property type="protein sequence ID" value="GLW92878.1"/>
    <property type="molecule type" value="Genomic_DNA"/>
</dbReference>
<feature type="compositionally biased region" description="Acidic residues" evidence="1">
    <location>
        <begin position="51"/>
        <end position="84"/>
    </location>
</feature>
<dbReference type="Proteomes" id="UP001165042">
    <property type="component" value="Unassembled WGS sequence"/>
</dbReference>
<protein>
    <submittedName>
        <fullName evidence="3">Uncharacterized protein</fullName>
    </submittedName>
</protein>
<keyword evidence="2" id="KW-0472">Membrane</keyword>
<feature type="transmembrane region" description="Helical" evidence="2">
    <location>
        <begin position="6"/>
        <end position="23"/>
    </location>
</feature>
<sequence>MPSSLIVVGLVVAWLVVLVPMVVRKRQEIARTTDTALAARVVRAGSHSADAPEDEVAADESVDDDPHDTLDTLDEFDVDPEDEQAEPRRYRPGRGGYDPEAAARAARAKYGFRQRIVLLMLLAAIATGAVAGLVEPLFWWLHGVVDLTLVAYLSYLRRQVRIEQEIRERRAARMSSAPRRSHARPAEDHDHVTTIPTRSIHPGAVVVELDDEDPWFDELGEPAHHTYRRAVGE</sequence>
<name>A0A9W6QQK0_9PSEU</name>
<comment type="caution">
    <text evidence="3">The sequence shown here is derived from an EMBL/GenBank/DDBJ whole genome shotgun (WGS) entry which is preliminary data.</text>
</comment>
<keyword evidence="2" id="KW-1133">Transmembrane helix</keyword>
<feature type="region of interest" description="Disordered" evidence="1">
    <location>
        <begin position="170"/>
        <end position="191"/>
    </location>
</feature>
<keyword evidence="4" id="KW-1185">Reference proteome</keyword>
<gene>
    <name evidence="3" type="ORF">Aglo03_36940</name>
</gene>
<dbReference type="NCBIfam" id="NF045516">
    <property type="entry name" value="GlpR"/>
    <property type="match status" value="1"/>
</dbReference>
<dbReference type="AlphaFoldDB" id="A0A9W6QQK0"/>
<organism evidence="3 4">
    <name type="scientific">Actinokineospora globicatena</name>
    <dbReference type="NCBI Taxonomy" id="103729"/>
    <lineage>
        <taxon>Bacteria</taxon>
        <taxon>Bacillati</taxon>
        <taxon>Actinomycetota</taxon>
        <taxon>Actinomycetes</taxon>
        <taxon>Pseudonocardiales</taxon>
        <taxon>Pseudonocardiaceae</taxon>
        <taxon>Actinokineospora</taxon>
    </lineage>
</organism>
<keyword evidence="2" id="KW-0812">Transmembrane</keyword>
<reference evidence="3" key="1">
    <citation type="submission" date="2023-02" db="EMBL/GenBank/DDBJ databases">
        <title>Actinokineospora globicatena NBRC 15670.</title>
        <authorList>
            <person name="Ichikawa N."/>
            <person name="Sato H."/>
            <person name="Tonouchi N."/>
        </authorList>
    </citation>
    <scope>NUCLEOTIDE SEQUENCE</scope>
    <source>
        <strain evidence="3">NBRC 15670</strain>
    </source>
</reference>
<evidence type="ECO:0000256" key="1">
    <source>
        <dbReference type="SAM" id="MobiDB-lite"/>
    </source>
</evidence>
<dbReference type="InterPro" id="IPR053779">
    <property type="entry name" value="GlpR"/>
</dbReference>
<feature type="transmembrane region" description="Helical" evidence="2">
    <location>
        <begin position="139"/>
        <end position="156"/>
    </location>
</feature>
<evidence type="ECO:0000256" key="2">
    <source>
        <dbReference type="SAM" id="Phobius"/>
    </source>
</evidence>
<proteinExistence type="predicted"/>
<dbReference type="RefSeq" id="WP_285611327.1">
    <property type="nucleotide sequence ID" value="NZ_BSSD01000005.1"/>
</dbReference>
<evidence type="ECO:0000313" key="4">
    <source>
        <dbReference type="Proteomes" id="UP001165042"/>
    </source>
</evidence>
<accession>A0A9W6QQK0</accession>
<evidence type="ECO:0000313" key="3">
    <source>
        <dbReference type="EMBL" id="GLW92878.1"/>
    </source>
</evidence>
<feature type="transmembrane region" description="Helical" evidence="2">
    <location>
        <begin position="116"/>
        <end position="133"/>
    </location>
</feature>